<keyword evidence="2" id="KW-0732">Signal</keyword>
<dbReference type="PANTHER" id="PTHR42928">
    <property type="entry name" value="TRICARBOXYLATE-BINDING PROTEIN"/>
    <property type="match status" value="1"/>
</dbReference>
<dbReference type="InterPro" id="IPR005064">
    <property type="entry name" value="BUG"/>
</dbReference>
<organism evidence="3 4">
    <name type="scientific">Polynucleobacter kasalickyi</name>
    <dbReference type="NCBI Taxonomy" id="1938817"/>
    <lineage>
        <taxon>Bacteria</taxon>
        <taxon>Pseudomonadati</taxon>
        <taxon>Pseudomonadota</taxon>
        <taxon>Betaproteobacteria</taxon>
        <taxon>Burkholderiales</taxon>
        <taxon>Burkholderiaceae</taxon>
        <taxon>Polynucleobacter</taxon>
    </lineage>
</organism>
<reference evidence="3 4" key="1">
    <citation type="submission" date="2017-04" db="EMBL/GenBank/DDBJ databases">
        <authorList>
            <person name="Afonso C.L."/>
            <person name="Miller P.J."/>
            <person name="Scott M.A."/>
            <person name="Spackman E."/>
            <person name="Goraichik I."/>
            <person name="Dimitrov K.M."/>
            <person name="Suarez D.L."/>
            <person name="Swayne D.E."/>
        </authorList>
    </citation>
    <scope>NUCLEOTIDE SEQUENCE [LARGE SCALE GENOMIC DNA]</scope>
    <source>
        <strain evidence="3 4">VK13</strain>
    </source>
</reference>
<dbReference type="OrthoDB" id="8876774at2"/>
<dbReference type="InterPro" id="IPR042100">
    <property type="entry name" value="Bug_dom1"/>
</dbReference>
<dbReference type="RefSeq" id="WP_084285228.1">
    <property type="nucleotide sequence ID" value="NZ_FWXJ01000014.1"/>
</dbReference>
<feature type="signal peptide" evidence="2">
    <location>
        <begin position="1"/>
        <end position="31"/>
    </location>
</feature>
<dbReference type="AlphaFoldDB" id="A0A1W2BNI0"/>
<evidence type="ECO:0000256" key="2">
    <source>
        <dbReference type="SAM" id="SignalP"/>
    </source>
</evidence>
<keyword evidence="3" id="KW-0675">Receptor</keyword>
<evidence type="ECO:0000313" key="4">
    <source>
        <dbReference type="Proteomes" id="UP000192708"/>
    </source>
</evidence>
<dbReference type="PIRSF" id="PIRSF017082">
    <property type="entry name" value="YflP"/>
    <property type="match status" value="1"/>
</dbReference>
<proteinExistence type="inferred from homology"/>
<gene>
    <name evidence="3" type="ORF">SAMN06296008_11457</name>
</gene>
<evidence type="ECO:0000313" key="3">
    <source>
        <dbReference type="EMBL" id="SMC74467.1"/>
    </source>
</evidence>
<accession>A0A1W2BNI0</accession>
<dbReference type="Pfam" id="PF03401">
    <property type="entry name" value="TctC"/>
    <property type="match status" value="1"/>
</dbReference>
<evidence type="ECO:0000256" key="1">
    <source>
        <dbReference type="ARBA" id="ARBA00006987"/>
    </source>
</evidence>
<feature type="chain" id="PRO_5012913033" evidence="2">
    <location>
        <begin position="32"/>
        <end position="329"/>
    </location>
</feature>
<name>A0A1W2BNI0_9BURK</name>
<dbReference type="PANTHER" id="PTHR42928:SF5">
    <property type="entry name" value="BLR1237 PROTEIN"/>
    <property type="match status" value="1"/>
</dbReference>
<dbReference type="Gene3D" id="3.40.190.10">
    <property type="entry name" value="Periplasmic binding protein-like II"/>
    <property type="match status" value="1"/>
</dbReference>
<dbReference type="EMBL" id="FWXJ01000014">
    <property type="protein sequence ID" value="SMC74467.1"/>
    <property type="molecule type" value="Genomic_DNA"/>
</dbReference>
<protein>
    <submittedName>
        <fullName evidence="3">Tripartite-type tricarboxylate transporter, receptor component TctC</fullName>
    </submittedName>
</protein>
<comment type="similarity">
    <text evidence="1">Belongs to the UPF0065 (bug) family.</text>
</comment>
<dbReference type="CDD" id="cd07012">
    <property type="entry name" value="PBP2_Bug_TTT"/>
    <property type="match status" value="1"/>
</dbReference>
<dbReference type="Gene3D" id="3.40.190.150">
    <property type="entry name" value="Bordetella uptake gene, domain 1"/>
    <property type="match status" value="1"/>
</dbReference>
<sequence length="329" mass="35003">MMPSLLNQSLKKSLIVLSWVSLATASTLSFAEYPEKPIRMIVGYAPGGAADNLIRPVSDRLSKILGQSVVMEYHPGAGGVIAADILSKAPADGYTLHITDSGPMTIVPKMKKTSYNPMTDFSPISMIGIGGTLMVTPANSPATNLKTLVELMKDKSKPWSYGTSGIGGVGHLAAEQFQLASGVKMTHVPYKGGAPAIVELIGGHVPLLFSSLGAAAPHVLSGRIKPLAVTSLKRSSMFPDVPTLAESGYPNFDASIWFGIVGPAKMPQPIIDKLTTALNVVLQDTAVQESIRKEGYDQISLTPSQMQAQINQDLDRWGRVIKSANVTYD</sequence>
<dbReference type="SUPFAM" id="SSF53850">
    <property type="entry name" value="Periplasmic binding protein-like II"/>
    <property type="match status" value="1"/>
</dbReference>
<keyword evidence="4" id="KW-1185">Reference proteome</keyword>
<dbReference type="STRING" id="1938817.SAMN06296008_11457"/>
<dbReference type="Proteomes" id="UP000192708">
    <property type="component" value="Unassembled WGS sequence"/>
</dbReference>